<protein>
    <submittedName>
        <fullName evidence="3">Sodium:proton antiporter</fullName>
    </submittedName>
</protein>
<keyword evidence="2" id="KW-0472">Membrane</keyword>
<reference evidence="3 4" key="1">
    <citation type="submission" date="2017-07" db="EMBL/GenBank/DDBJ databases">
        <title>Draft whole genome sequences of clinical Proprionibacteriaceae strains.</title>
        <authorList>
            <person name="Bernier A.-M."/>
            <person name="Bernard K."/>
            <person name="Domingo M.-C."/>
        </authorList>
    </citation>
    <scope>NUCLEOTIDE SEQUENCE [LARGE SCALE GENOMIC DNA]</scope>
    <source>
        <strain evidence="3 4">NML 030167</strain>
    </source>
</reference>
<accession>A0A4R6LMD9</accession>
<keyword evidence="4" id="KW-1185">Reference proteome</keyword>
<name>A0A255GCB5_9ACTN</name>
<dbReference type="InterPro" id="IPR005133">
    <property type="entry name" value="PhaG_MnhG_YufB"/>
</dbReference>
<dbReference type="NCBIfam" id="TIGR01300">
    <property type="entry name" value="CPA3_mnhG_phaG"/>
    <property type="match status" value="1"/>
</dbReference>
<dbReference type="RefSeq" id="WP_094355991.1">
    <property type="nucleotide sequence ID" value="NZ_NMVK01000005.1"/>
</dbReference>
<organism evidence="3 4">
    <name type="scientific">Enemella evansiae</name>
    <dbReference type="NCBI Taxonomy" id="2016499"/>
    <lineage>
        <taxon>Bacteria</taxon>
        <taxon>Bacillati</taxon>
        <taxon>Actinomycetota</taxon>
        <taxon>Actinomycetes</taxon>
        <taxon>Propionibacteriales</taxon>
        <taxon>Propionibacteriaceae</taxon>
        <taxon>Enemella</taxon>
    </lineage>
</organism>
<dbReference type="PANTHER" id="PTHR34703">
    <property type="entry name" value="ANTIPORTER SUBUNIT MNHG2-RELATED"/>
    <property type="match status" value="1"/>
</dbReference>
<comment type="similarity">
    <text evidence="1">Belongs to the CPA3 antiporters (TC 2.A.63) subunit G family.</text>
</comment>
<dbReference type="NCBIfam" id="NF009314">
    <property type="entry name" value="PRK12674.1-2"/>
    <property type="match status" value="1"/>
</dbReference>
<accession>A0A255GCB5</accession>
<proteinExistence type="inferred from homology"/>
<keyword evidence="2" id="KW-0812">Transmembrane</keyword>
<comment type="caution">
    <text evidence="3">The sequence shown here is derived from an EMBL/GenBank/DDBJ whole genome shotgun (WGS) entry which is preliminary data.</text>
</comment>
<dbReference type="Pfam" id="PF03334">
    <property type="entry name" value="PhaG_MnhG_YufB"/>
    <property type="match status" value="1"/>
</dbReference>
<evidence type="ECO:0000256" key="1">
    <source>
        <dbReference type="ARBA" id="ARBA00008404"/>
    </source>
</evidence>
<keyword evidence="2" id="KW-1133">Transmembrane helix</keyword>
<sequence length="110" mass="11424">MSPTVAAIVDLLALLCLLAGALLCLLAAIGLLRFPDLLSRMHAATKPQVLGVLLVLFGVALGLRSVPALGMIALAGVFQLITAPVASQMMSRAAARTDQIDMQTGEDIKD</sequence>
<dbReference type="OrthoDB" id="3214257at2"/>
<evidence type="ECO:0000256" key="2">
    <source>
        <dbReference type="SAM" id="Phobius"/>
    </source>
</evidence>
<dbReference type="AlphaFoldDB" id="A0A255GCB5"/>
<dbReference type="GO" id="GO:0015385">
    <property type="term" value="F:sodium:proton antiporter activity"/>
    <property type="evidence" value="ECO:0007669"/>
    <property type="project" value="TreeGrafter"/>
</dbReference>
<dbReference type="PANTHER" id="PTHR34703:SF1">
    <property type="entry name" value="ANTIPORTER SUBUNIT MNHG2-RELATED"/>
    <property type="match status" value="1"/>
</dbReference>
<evidence type="ECO:0000313" key="3">
    <source>
        <dbReference type="EMBL" id="OYO13540.1"/>
    </source>
</evidence>
<evidence type="ECO:0000313" key="4">
    <source>
        <dbReference type="Proteomes" id="UP000215896"/>
    </source>
</evidence>
<gene>
    <name evidence="3" type="ORF">CGZ94_11280</name>
</gene>
<dbReference type="Proteomes" id="UP000215896">
    <property type="component" value="Unassembled WGS sequence"/>
</dbReference>
<feature type="transmembrane region" description="Helical" evidence="2">
    <location>
        <begin position="69"/>
        <end position="86"/>
    </location>
</feature>
<feature type="transmembrane region" description="Helical" evidence="2">
    <location>
        <begin position="12"/>
        <end position="32"/>
    </location>
</feature>
<dbReference type="EMBL" id="NMVO01000013">
    <property type="protein sequence ID" value="OYO13540.1"/>
    <property type="molecule type" value="Genomic_DNA"/>
</dbReference>